<reference evidence="1 2" key="1">
    <citation type="submission" date="2018-02" db="EMBL/GenBank/DDBJ databases">
        <title>Genomic Reconstructions from Amazon Rainforest and Pasture Soil Reveal Novel Insights into the Physiology of Candidate Phyla in Tropical Sites.</title>
        <authorList>
            <person name="Kroeger M.E."/>
            <person name="Delmont T."/>
            <person name="Eren A.M."/>
            <person name="Guo J."/>
            <person name="Meyer K.M."/>
            <person name="Khan K."/>
            <person name="Rodrigues J.L.M."/>
            <person name="Bohannan B.J.M."/>
            <person name="Tringe S."/>
            <person name="Borges C.D."/>
            <person name="Tiedje J."/>
            <person name="Tsai S.M."/>
            <person name="Nusslein K."/>
        </authorList>
    </citation>
    <scope>NUCLEOTIDE SEQUENCE [LARGE SCALE GENOMIC DNA]</scope>
    <source>
        <strain evidence="1">Amazon FNV 2010 28 9</strain>
    </source>
</reference>
<comment type="caution">
    <text evidence="1">The sequence shown here is derived from an EMBL/GenBank/DDBJ whole genome shotgun (WGS) entry which is preliminary data.</text>
</comment>
<evidence type="ECO:0000313" key="2">
    <source>
        <dbReference type="Proteomes" id="UP000246104"/>
    </source>
</evidence>
<sequence length="208" mass="24059">MTKYHYGKPKTRRLDLKEIEEWLPTIGFVPVKVTQEWRHVIVFGTYEGKKCVLKLATTQTTSRYTYNEKNWNDAVWSVDPASHSHFTVPHVYASGTWNKLFYFIADWFEGKPLMRLQSWDEAKAREWLPTVAAVTREIETLPLSLSCDFVTMQMKHAPGRKLAVGDKLLLAATEWASLVPRDLDPLLKCLEREKDHIRTAPAHGDFVL</sequence>
<protein>
    <recommendedName>
        <fullName evidence="3">Aminoglycoside phosphotransferase domain-containing protein</fullName>
    </recommendedName>
</protein>
<accession>A0A317JQX4</accession>
<dbReference type="SUPFAM" id="SSF56112">
    <property type="entry name" value="Protein kinase-like (PK-like)"/>
    <property type="match status" value="1"/>
</dbReference>
<dbReference type="AlphaFoldDB" id="A0A317JQX4"/>
<name>A0A317JQX4_9BACT</name>
<dbReference type="InterPro" id="IPR011009">
    <property type="entry name" value="Kinase-like_dom_sf"/>
</dbReference>
<dbReference type="Proteomes" id="UP000246104">
    <property type="component" value="Unassembled WGS sequence"/>
</dbReference>
<proteinExistence type="predicted"/>
<gene>
    <name evidence="1" type="ORF">C5B42_00655</name>
</gene>
<dbReference type="EMBL" id="PSRQ01000012">
    <property type="protein sequence ID" value="PWU24107.1"/>
    <property type="molecule type" value="Genomic_DNA"/>
</dbReference>
<evidence type="ECO:0000313" key="1">
    <source>
        <dbReference type="EMBL" id="PWU24107.1"/>
    </source>
</evidence>
<evidence type="ECO:0008006" key="3">
    <source>
        <dbReference type="Google" id="ProtNLM"/>
    </source>
</evidence>
<organism evidence="1 2">
    <name type="scientific">Candidatus Cerribacteria bacterium 'Amazon FNV 2010 28 9'</name>
    <dbReference type="NCBI Taxonomy" id="2081795"/>
    <lineage>
        <taxon>Bacteria</taxon>
        <taxon>Candidatus Cerribacteria</taxon>
    </lineage>
</organism>